<reference evidence="4" key="1">
    <citation type="submission" date="2012-02" db="EMBL/GenBank/DDBJ databases">
        <title>The complete genome of Halobacteroides halobius DSM 5150.</title>
        <authorList>
            <person name="Lucas S."/>
            <person name="Copeland A."/>
            <person name="Lapidus A."/>
            <person name="Glavina del Rio T."/>
            <person name="Dalin E."/>
            <person name="Tice H."/>
            <person name="Bruce D."/>
            <person name="Goodwin L."/>
            <person name="Pitluck S."/>
            <person name="Peters L."/>
            <person name="Mikhailova N."/>
            <person name="Gu W."/>
            <person name="Kyrpides N."/>
            <person name="Mavromatis K."/>
            <person name="Ivanova N."/>
            <person name="Brettin T."/>
            <person name="Detter J.C."/>
            <person name="Han C."/>
            <person name="Larimer F."/>
            <person name="Land M."/>
            <person name="Hauser L."/>
            <person name="Markowitz V."/>
            <person name="Cheng J.-F."/>
            <person name="Hugenholtz P."/>
            <person name="Woyke T."/>
            <person name="Wu D."/>
            <person name="Tindall B."/>
            <person name="Pomrenke H."/>
            <person name="Brambilla E."/>
            <person name="Klenk H.-P."/>
            <person name="Eisen J.A."/>
        </authorList>
    </citation>
    <scope>NUCLEOTIDE SEQUENCE [LARGE SCALE GENOMIC DNA]</scope>
    <source>
        <strain evidence="4">ATCC 35273 / DSM 5150 / MD-1</strain>
    </source>
</reference>
<keyword evidence="3" id="KW-0121">Carboxypeptidase</keyword>
<dbReference type="InterPro" id="IPR003709">
    <property type="entry name" value="VanY-like_core_dom"/>
</dbReference>
<keyword evidence="3" id="KW-0378">Hydrolase</keyword>
<evidence type="ECO:0000259" key="2">
    <source>
        <dbReference type="Pfam" id="PF02557"/>
    </source>
</evidence>
<dbReference type="HOGENOM" id="CLU_054193_5_0_9"/>
<dbReference type="SUPFAM" id="SSF55166">
    <property type="entry name" value="Hedgehog/DD-peptidase"/>
    <property type="match status" value="1"/>
</dbReference>
<dbReference type="Pfam" id="PF02557">
    <property type="entry name" value="VanY"/>
    <property type="match status" value="1"/>
</dbReference>
<dbReference type="KEGG" id="hhl:Halha_1506"/>
<dbReference type="InterPro" id="IPR009045">
    <property type="entry name" value="Zn_M74/Hedgehog-like"/>
</dbReference>
<dbReference type="PANTHER" id="PTHR34385:SF1">
    <property type="entry name" value="PEPTIDOGLYCAN L-ALANYL-D-GLUTAMATE ENDOPEPTIDASE CWLK"/>
    <property type="match status" value="1"/>
</dbReference>
<dbReference type="PANTHER" id="PTHR34385">
    <property type="entry name" value="D-ALANYL-D-ALANINE CARBOXYPEPTIDASE"/>
    <property type="match status" value="1"/>
</dbReference>
<dbReference type="Gene3D" id="3.30.1380.10">
    <property type="match status" value="1"/>
</dbReference>
<dbReference type="RefSeq" id="WP_015327166.1">
    <property type="nucleotide sequence ID" value="NC_019978.1"/>
</dbReference>
<dbReference type="GO" id="GO:0006508">
    <property type="term" value="P:proteolysis"/>
    <property type="evidence" value="ECO:0007669"/>
    <property type="project" value="InterPro"/>
</dbReference>
<organism evidence="3 4">
    <name type="scientific">Halobacteroides halobius (strain ATCC 35273 / DSM 5150 / MD-1)</name>
    <dbReference type="NCBI Taxonomy" id="748449"/>
    <lineage>
        <taxon>Bacteria</taxon>
        <taxon>Bacillati</taxon>
        <taxon>Bacillota</taxon>
        <taxon>Clostridia</taxon>
        <taxon>Halanaerobiales</taxon>
        <taxon>Halobacteroidaceae</taxon>
        <taxon>Halobacteroides</taxon>
    </lineage>
</organism>
<name>L0K845_HALHC</name>
<sequence length="260" mass="29525">MNKKIFIIGLLLLMISYSGIKIFAIDNLIFQPNLNGSIENDHIPPQQKNDPSNNPIIGPIKRTKAGKAIITQPTSKLVLVNKNRALPADFRPTNLTIPNIPFPFEENVPKKQVRPIVAQALEKLFTQAKQENIKLAGISGYRSYQRQKNIFNYNVRRKGKKEANKTSAQPGESEHQTGLAIDVSSPKINYQLIEKFGETKAGKWLANNASKYGFIIRYPKAKKRITGYQYEPWHLRYVGRKHALKISSNNLTLEQYLQQG</sequence>
<keyword evidence="3" id="KW-0645">Protease</keyword>
<protein>
    <submittedName>
        <fullName evidence="3">D-alanyl-D-alanine carboxypeptidase</fullName>
    </submittedName>
</protein>
<evidence type="ECO:0000313" key="4">
    <source>
        <dbReference type="Proteomes" id="UP000010880"/>
    </source>
</evidence>
<keyword evidence="4" id="KW-1185">Reference proteome</keyword>
<dbReference type="STRING" id="748449.Halha_1506"/>
<evidence type="ECO:0000256" key="1">
    <source>
        <dbReference type="SAM" id="MobiDB-lite"/>
    </source>
</evidence>
<feature type="region of interest" description="Disordered" evidence="1">
    <location>
        <begin position="156"/>
        <end position="177"/>
    </location>
</feature>
<dbReference type="Proteomes" id="UP000010880">
    <property type="component" value="Chromosome"/>
</dbReference>
<dbReference type="GO" id="GO:0004180">
    <property type="term" value="F:carboxypeptidase activity"/>
    <property type="evidence" value="ECO:0007669"/>
    <property type="project" value="UniProtKB-KW"/>
</dbReference>
<dbReference type="eggNOG" id="COG1876">
    <property type="taxonomic scope" value="Bacteria"/>
</dbReference>
<dbReference type="PATRIC" id="fig|748449.3.peg.1457"/>
<gene>
    <name evidence="3" type="ordered locus">Halha_1506</name>
</gene>
<accession>L0K845</accession>
<dbReference type="InterPro" id="IPR052179">
    <property type="entry name" value="DD-CPase-like"/>
</dbReference>
<evidence type="ECO:0000313" key="3">
    <source>
        <dbReference type="EMBL" id="AGB41447.1"/>
    </source>
</evidence>
<dbReference type="AlphaFoldDB" id="L0K845"/>
<dbReference type="EMBL" id="CP003359">
    <property type="protein sequence ID" value="AGB41447.1"/>
    <property type="molecule type" value="Genomic_DNA"/>
</dbReference>
<proteinExistence type="predicted"/>
<dbReference type="CDD" id="cd14852">
    <property type="entry name" value="LD-carboxypeptidase"/>
    <property type="match status" value="1"/>
</dbReference>
<dbReference type="InterPro" id="IPR058193">
    <property type="entry name" value="VanY/YodJ_core_dom"/>
</dbReference>
<feature type="domain" description="D-alanyl-D-alanine carboxypeptidase-like core" evidence="2">
    <location>
        <begin position="111"/>
        <end position="239"/>
    </location>
</feature>